<dbReference type="EMBL" id="AP019782">
    <property type="protein sequence ID" value="BBL70773.1"/>
    <property type="molecule type" value="Genomic_DNA"/>
</dbReference>
<feature type="domain" description="G" evidence="1">
    <location>
        <begin position="94"/>
        <end position="247"/>
    </location>
</feature>
<dbReference type="Pfam" id="PF01926">
    <property type="entry name" value="MMR_HSR1"/>
    <property type="match status" value="1"/>
</dbReference>
<dbReference type="GO" id="GO:0002098">
    <property type="term" value="P:tRNA wobble uridine modification"/>
    <property type="evidence" value="ECO:0007669"/>
    <property type="project" value="TreeGrafter"/>
</dbReference>
<name>A0A8D4VMT8_9GAMM</name>
<proteinExistence type="predicted"/>
<protein>
    <recommendedName>
        <fullName evidence="1">G domain-containing protein</fullName>
    </recommendedName>
</protein>
<evidence type="ECO:0000259" key="1">
    <source>
        <dbReference type="Pfam" id="PF01926"/>
    </source>
</evidence>
<dbReference type="AlphaFoldDB" id="A0A8D4VMT8"/>
<gene>
    <name evidence="2" type="ORF">MoryE10_13790</name>
</gene>
<sequence>MPTPLPLPGHPPHGIRYNPLAPANFSLDTSALSPDETLLHFVRLLRQRYQAVLAHTPADAPRSPFLRKQLPALALAEAFLRLGAMPLRNAGPLHIAVVGPTQAGKSSVVNCLCRQAAAQVSPLAGYTVHPQGFSLGGHTGLDWLGDYYAGFQRLPPEQLPHDRYDCYSLTALTAAPEHPLAPAVIWDTPDFDSIDAEGYREGVLRTAALADVLLLVVSKDKYADQSVWDMLQLLAPLNQPTVLCLNKTTEDSRQVVEGSLRQRWKELRGDAPPPVVSLPYRQDWGPALWPETGKALIDQLRQAAASAQRAQHSRQTKRLLATHWHTWLEPVQGEQNALADWNRHVEQAIDEAAALYQRDYLNHPQHYETFQRALGELLAMLEIPGLAKPMHYARQAVTWPWRQMAKLGKLAGGGKAQPGSEQLILGKIVDHLLLRLAEDVMQQREQDGRLHGWWSEMSRLLQSGREAQQQSFDTAVQRYQWEFQTEIESAARSLLERLQEHPGVLNSLRATRATADAAALGLALHTGGIGLHDFVLAPAVLSITTLLTESALGRYLHKVEADLKQRQRQSVEKLLRTQAEQLLLRLPEQLDGADKFNIPTQTVATAELALGHDH</sequence>
<dbReference type="KEGG" id="moz:MoryE10_13790"/>
<dbReference type="PANTHER" id="PTHR42714:SF2">
    <property type="entry name" value="TRNA MODIFICATION GTPASE GTPBP3, MITOCHONDRIAL"/>
    <property type="match status" value="1"/>
</dbReference>
<accession>A0A8D4VMT8</accession>
<dbReference type="PANTHER" id="PTHR42714">
    <property type="entry name" value="TRNA MODIFICATION GTPASE GTPBP3"/>
    <property type="match status" value="1"/>
</dbReference>
<keyword evidence="3" id="KW-1185">Reference proteome</keyword>
<evidence type="ECO:0000313" key="3">
    <source>
        <dbReference type="Proteomes" id="UP000824988"/>
    </source>
</evidence>
<reference evidence="2" key="1">
    <citation type="submission" date="2019-06" db="EMBL/GenBank/DDBJ databases">
        <title>Complete genome sequence of Methylogaea oryzae strain JCM16910.</title>
        <authorList>
            <person name="Asakawa S."/>
        </authorList>
    </citation>
    <scope>NUCLEOTIDE SEQUENCE</scope>
    <source>
        <strain evidence="2">E10</strain>
    </source>
</reference>
<dbReference type="Proteomes" id="UP000824988">
    <property type="component" value="Chromosome"/>
</dbReference>
<dbReference type="GO" id="GO:0005525">
    <property type="term" value="F:GTP binding"/>
    <property type="evidence" value="ECO:0007669"/>
    <property type="project" value="InterPro"/>
</dbReference>
<dbReference type="GO" id="GO:0030488">
    <property type="term" value="P:tRNA methylation"/>
    <property type="evidence" value="ECO:0007669"/>
    <property type="project" value="TreeGrafter"/>
</dbReference>
<dbReference type="RefSeq" id="WP_221048636.1">
    <property type="nucleotide sequence ID" value="NZ_AP019782.1"/>
</dbReference>
<dbReference type="GO" id="GO:0005737">
    <property type="term" value="C:cytoplasm"/>
    <property type="evidence" value="ECO:0007669"/>
    <property type="project" value="TreeGrafter"/>
</dbReference>
<evidence type="ECO:0000313" key="2">
    <source>
        <dbReference type="EMBL" id="BBL70773.1"/>
    </source>
</evidence>
<dbReference type="InterPro" id="IPR006073">
    <property type="entry name" value="GTP-bd"/>
</dbReference>
<organism evidence="2 3">
    <name type="scientific">Methylogaea oryzae</name>
    <dbReference type="NCBI Taxonomy" id="1295382"/>
    <lineage>
        <taxon>Bacteria</taxon>
        <taxon>Pseudomonadati</taxon>
        <taxon>Pseudomonadota</taxon>
        <taxon>Gammaproteobacteria</taxon>
        <taxon>Methylococcales</taxon>
        <taxon>Methylococcaceae</taxon>
        <taxon>Methylogaea</taxon>
    </lineage>
</organism>